<dbReference type="Proteomes" id="UP000324222">
    <property type="component" value="Unassembled WGS sequence"/>
</dbReference>
<feature type="transmembrane region" description="Helical" evidence="1">
    <location>
        <begin position="86"/>
        <end position="112"/>
    </location>
</feature>
<name>A0A5B7KB90_PORTR</name>
<accession>A0A5B7KB90</accession>
<sequence length="152" mass="17828">MLVSNHKILYICSIKYVFVRRYVFRLRCWQAFKTRGARDLALSLAFARVSRVTRRRPATSSWERPRGPLEDHVVCVSCGLVKRQRYVLCFIASNRVVLGVLCNIFTGMTGFIREFCQWLYLVFVIVFQGLYFWLCPLVCFSMLCEFVMSRVG</sequence>
<keyword evidence="1" id="KW-0812">Transmembrane</keyword>
<feature type="transmembrane region" description="Helical" evidence="1">
    <location>
        <begin position="118"/>
        <end position="143"/>
    </location>
</feature>
<gene>
    <name evidence="2" type="ORF">E2C01_097886</name>
</gene>
<evidence type="ECO:0000313" key="3">
    <source>
        <dbReference type="Proteomes" id="UP000324222"/>
    </source>
</evidence>
<organism evidence="2 3">
    <name type="scientific">Portunus trituberculatus</name>
    <name type="common">Swimming crab</name>
    <name type="synonym">Neptunus trituberculatus</name>
    <dbReference type="NCBI Taxonomy" id="210409"/>
    <lineage>
        <taxon>Eukaryota</taxon>
        <taxon>Metazoa</taxon>
        <taxon>Ecdysozoa</taxon>
        <taxon>Arthropoda</taxon>
        <taxon>Crustacea</taxon>
        <taxon>Multicrustacea</taxon>
        <taxon>Malacostraca</taxon>
        <taxon>Eumalacostraca</taxon>
        <taxon>Eucarida</taxon>
        <taxon>Decapoda</taxon>
        <taxon>Pleocyemata</taxon>
        <taxon>Brachyura</taxon>
        <taxon>Eubrachyura</taxon>
        <taxon>Portunoidea</taxon>
        <taxon>Portunidae</taxon>
        <taxon>Portuninae</taxon>
        <taxon>Portunus</taxon>
    </lineage>
</organism>
<keyword evidence="1" id="KW-0472">Membrane</keyword>
<keyword evidence="1" id="KW-1133">Transmembrane helix</keyword>
<evidence type="ECO:0000313" key="2">
    <source>
        <dbReference type="EMBL" id="MPD02309.1"/>
    </source>
</evidence>
<proteinExistence type="predicted"/>
<evidence type="ECO:0000256" key="1">
    <source>
        <dbReference type="SAM" id="Phobius"/>
    </source>
</evidence>
<protein>
    <recommendedName>
        <fullName evidence="4">Transmembrane protein</fullName>
    </recommendedName>
</protein>
<dbReference type="EMBL" id="VSRR010130847">
    <property type="protein sequence ID" value="MPD02309.1"/>
    <property type="molecule type" value="Genomic_DNA"/>
</dbReference>
<comment type="caution">
    <text evidence="2">The sequence shown here is derived from an EMBL/GenBank/DDBJ whole genome shotgun (WGS) entry which is preliminary data.</text>
</comment>
<evidence type="ECO:0008006" key="4">
    <source>
        <dbReference type="Google" id="ProtNLM"/>
    </source>
</evidence>
<keyword evidence="3" id="KW-1185">Reference proteome</keyword>
<dbReference type="AlphaFoldDB" id="A0A5B7KB90"/>
<reference evidence="2 3" key="1">
    <citation type="submission" date="2019-05" db="EMBL/GenBank/DDBJ databases">
        <title>Another draft genome of Portunus trituberculatus and its Hox gene families provides insights of decapod evolution.</title>
        <authorList>
            <person name="Jeong J.-H."/>
            <person name="Song I."/>
            <person name="Kim S."/>
            <person name="Choi T."/>
            <person name="Kim D."/>
            <person name="Ryu S."/>
            <person name="Kim W."/>
        </authorList>
    </citation>
    <scope>NUCLEOTIDE SEQUENCE [LARGE SCALE GENOMIC DNA]</scope>
    <source>
        <tissue evidence="2">Muscle</tissue>
    </source>
</reference>